<dbReference type="InterPro" id="IPR029063">
    <property type="entry name" value="SAM-dependent_MTases_sf"/>
</dbReference>
<dbReference type="RefSeq" id="WP_100708082.1">
    <property type="nucleotide sequence ID" value="NZ_NPDL01000001.1"/>
</dbReference>
<dbReference type="OrthoDB" id="336435at2"/>
<sequence length="407" mass="47313">MDWKISKFKSGKPFRWEFLIPPGSARETETLLSQIVSDPFLPRNHTPEFKVFPEKFVLEKTNFRQALEVLVRIPWIRDFRLNLGKFPLDEKFNFSGLIESLKENEILPKGWGINFHPQVRGRKEISREELYSFWEESYSSFGDSEYKNTELNALALGDSIILSLSLAGAPIFQRGNFKPLSKSAPVREDTAAFLLHLLKKNMPEPDAVFVPFAGSGTFLWESASSLFKLGFPHLDRSYMFQEIKEFPAPSWEFLKRKTGPEEESKKFTFWYNDSEPEIFSYLNEREEEYQKFIKQFPLSSENRFIGKEGDFFSLSPKEVWESAGKPKKIWMPLNPPYGLRIQKGSDLGLYRRIAETLKTWWELPGEVSGFVLCPDEETWSSFLKGIHSKLQTVHITHGGLDLRVVYF</sequence>
<proteinExistence type="predicted"/>
<protein>
    <submittedName>
        <fullName evidence="1">Uncharacterized protein</fullName>
    </submittedName>
</protein>
<name>A0A2M9X923_9LEPT</name>
<evidence type="ECO:0000313" key="2">
    <source>
        <dbReference type="Proteomes" id="UP000232196"/>
    </source>
</evidence>
<dbReference type="Proteomes" id="UP000232196">
    <property type="component" value="Unassembled WGS sequence"/>
</dbReference>
<dbReference type="Gene3D" id="3.30.2130.30">
    <property type="match status" value="1"/>
</dbReference>
<dbReference type="Gene3D" id="3.40.50.150">
    <property type="entry name" value="Vaccinia Virus protein VP39"/>
    <property type="match status" value="1"/>
</dbReference>
<keyword evidence="2" id="KW-1185">Reference proteome</keyword>
<dbReference type="EMBL" id="NPDN01000010">
    <property type="protein sequence ID" value="PJZ24165.1"/>
    <property type="molecule type" value="Genomic_DNA"/>
</dbReference>
<reference evidence="1 2" key="1">
    <citation type="submission" date="2017-07" db="EMBL/GenBank/DDBJ databases">
        <title>Leptospira spp. isolated from tropical soils.</title>
        <authorList>
            <person name="Thibeaux R."/>
            <person name="Iraola G."/>
            <person name="Ferres I."/>
            <person name="Bierque E."/>
            <person name="Girault D."/>
            <person name="Soupe-Gilbert M.-E."/>
            <person name="Picardeau M."/>
            <person name="Goarant C."/>
        </authorList>
    </citation>
    <scope>NUCLEOTIDE SEQUENCE [LARGE SCALE GENOMIC DNA]</scope>
    <source>
        <strain evidence="1 2">MCA1-C-A1</strain>
    </source>
</reference>
<dbReference type="AlphaFoldDB" id="A0A2M9X923"/>
<accession>A0A2M9X923</accession>
<gene>
    <name evidence="1" type="ORF">CH357_17635</name>
</gene>
<evidence type="ECO:0000313" key="1">
    <source>
        <dbReference type="EMBL" id="PJZ24165.1"/>
    </source>
</evidence>
<comment type="caution">
    <text evidence="1">The sequence shown here is derived from an EMBL/GenBank/DDBJ whole genome shotgun (WGS) entry which is preliminary data.</text>
</comment>
<organism evidence="1 2">
    <name type="scientific">Leptospira hartskeerlii</name>
    <dbReference type="NCBI Taxonomy" id="2023177"/>
    <lineage>
        <taxon>Bacteria</taxon>
        <taxon>Pseudomonadati</taxon>
        <taxon>Spirochaetota</taxon>
        <taxon>Spirochaetia</taxon>
        <taxon>Leptospirales</taxon>
        <taxon>Leptospiraceae</taxon>
        <taxon>Leptospira</taxon>
    </lineage>
</organism>